<organism evidence="2">
    <name type="scientific">uncultured Thermomicrobiales bacterium</name>
    <dbReference type="NCBI Taxonomy" id="1645740"/>
    <lineage>
        <taxon>Bacteria</taxon>
        <taxon>Pseudomonadati</taxon>
        <taxon>Thermomicrobiota</taxon>
        <taxon>Thermomicrobia</taxon>
        <taxon>Thermomicrobiales</taxon>
        <taxon>environmental samples</taxon>
    </lineage>
</organism>
<protein>
    <submittedName>
        <fullName evidence="2">Uncharacterized protein</fullName>
    </submittedName>
</protein>
<dbReference type="AlphaFoldDB" id="A0A6J4UPC6"/>
<evidence type="ECO:0000313" key="2">
    <source>
        <dbReference type="EMBL" id="CAA9553000.1"/>
    </source>
</evidence>
<feature type="region of interest" description="Disordered" evidence="1">
    <location>
        <begin position="1"/>
        <end position="40"/>
    </location>
</feature>
<gene>
    <name evidence="2" type="ORF">AVDCRST_MAG59-1914</name>
</gene>
<evidence type="ECO:0000256" key="1">
    <source>
        <dbReference type="SAM" id="MobiDB-lite"/>
    </source>
</evidence>
<proteinExistence type="predicted"/>
<sequence>ARLGPRSAHRPLPPASRALLGRRRRREADCGRWPEPGNAM</sequence>
<dbReference type="EMBL" id="CADCWF010000120">
    <property type="protein sequence ID" value="CAA9553000.1"/>
    <property type="molecule type" value="Genomic_DNA"/>
</dbReference>
<name>A0A6J4UPC6_9BACT</name>
<accession>A0A6J4UPC6</accession>
<feature type="non-terminal residue" evidence="2">
    <location>
        <position position="40"/>
    </location>
</feature>
<reference evidence="2" key="1">
    <citation type="submission" date="2020-02" db="EMBL/GenBank/DDBJ databases">
        <authorList>
            <person name="Meier V. D."/>
        </authorList>
    </citation>
    <scope>NUCLEOTIDE SEQUENCE</scope>
    <source>
        <strain evidence="2">AVDCRST_MAG59</strain>
    </source>
</reference>
<feature type="non-terminal residue" evidence="2">
    <location>
        <position position="1"/>
    </location>
</feature>